<evidence type="ECO:0000313" key="2">
    <source>
        <dbReference type="EMBL" id="UOP04131.1"/>
    </source>
</evidence>
<organism evidence="2 3">
    <name type="scientific">Conchiformibius kuhniae</name>
    <dbReference type="NCBI Taxonomy" id="211502"/>
    <lineage>
        <taxon>Bacteria</taxon>
        <taxon>Pseudomonadati</taxon>
        <taxon>Pseudomonadota</taxon>
        <taxon>Betaproteobacteria</taxon>
        <taxon>Neisseriales</taxon>
        <taxon>Neisseriaceae</taxon>
        <taxon>Conchiformibius</taxon>
    </lineage>
</organism>
<keyword evidence="3" id="KW-1185">Reference proteome</keyword>
<dbReference type="EMBL" id="CP091521">
    <property type="protein sequence ID" value="UOP04131.1"/>
    <property type="molecule type" value="Genomic_DNA"/>
</dbReference>
<dbReference type="InterPro" id="IPR006597">
    <property type="entry name" value="Sel1-like"/>
</dbReference>
<evidence type="ECO:0000256" key="1">
    <source>
        <dbReference type="SAM" id="SignalP"/>
    </source>
</evidence>
<dbReference type="RefSeq" id="WP_027009224.1">
    <property type="nucleotide sequence ID" value="NZ_CP091521.1"/>
</dbReference>
<accession>A0A8T9MS82</accession>
<evidence type="ECO:0000313" key="3">
    <source>
        <dbReference type="Proteomes" id="UP000831534"/>
    </source>
</evidence>
<feature type="chain" id="PRO_5035842709" evidence="1">
    <location>
        <begin position="24"/>
        <end position="316"/>
    </location>
</feature>
<dbReference type="InterPro" id="IPR011990">
    <property type="entry name" value="TPR-like_helical_dom_sf"/>
</dbReference>
<proteinExistence type="predicted"/>
<feature type="signal peptide" evidence="1">
    <location>
        <begin position="1"/>
        <end position="23"/>
    </location>
</feature>
<reference evidence="2" key="1">
    <citation type="journal article" date="2022" name="Res Sq">
        <title>Evolution of multicellular longitudinally dividing oral cavity symbionts (Neisseriaceae).</title>
        <authorList>
            <person name="Nyongesa S."/>
            <person name="Weber P."/>
            <person name="Bernet E."/>
            <person name="Pullido F."/>
            <person name="Nieckarz M."/>
            <person name="Delaby M."/>
            <person name="Nieves C."/>
            <person name="Viehboeck T."/>
            <person name="Krause N."/>
            <person name="Rivera-Millot A."/>
            <person name="Nakamura A."/>
            <person name="Vischer N."/>
            <person name="VanNieuwenhze M."/>
            <person name="Brun Y."/>
            <person name="Cava F."/>
            <person name="Bulgheresi S."/>
            <person name="Veyrier F."/>
        </authorList>
    </citation>
    <scope>NUCLEOTIDE SEQUENCE</scope>
    <source>
        <strain evidence="2">17694</strain>
    </source>
</reference>
<reference evidence="2" key="2">
    <citation type="submission" date="2024-09" db="EMBL/GenBank/DDBJ databases">
        <authorList>
            <person name="Veyrier F.J."/>
        </authorList>
    </citation>
    <scope>NUCLEOTIDE SEQUENCE</scope>
    <source>
        <strain evidence="2">17694</strain>
    </source>
</reference>
<dbReference type="InterPro" id="IPR050767">
    <property type="entry name" value="Sel1_AlgK"/>
</dbReference>
<gene>
    <name evidence="2" type="ORF">LVJ77_06605</name>
</gene>
<dbReference type="Pfam" id="PF08238">
    <property type="entry name" value="Sel1"/>
    <property type="match status" value="4"/>
</dbReference>
<dbReference type="PANTHER" id="PTHR11102">
    <property type="entry name" value="SEL-1-LIKE PROTEIN"/>
    <property type="match status" value="1"/>
</dbReference>
<dbReference type="AlphaFoldDB" id="A0A8T9MS82"/>
<keyword evidence="1" id="KW-0732">Signal</keyword>
<name>A0A8T9MS82_9NEIS</name>
<protein>
    <submittedName>
        <fullName evidence="2">Tetratricopeptide repeat protein</fullName>
    </submittedName>
</protein>
<sequence length="316" mass="35062">MKQTFYPLFVGACLCAAVLPDFAYGKPNCVTLSDPSYSKPYVLAMPNSDKGSDEWCDVSRYADKNHADLHRALRHNTRYSGKAARLIQAEAEKMAEQGDRELQTWMGKRYWRNRTDGSTPESDRHQAYRWFAKAAAQNHGVAQVYLARMYLHGTGAPRDGEKAVYWLNRALQHQDGDVSFEISKLYGKDLSDAGDCPLGCRPQKEQQWRLLAAAQGSAAAQFALGIHYAYAGELLPPNGGQNYAYAKAHYWLAQATTCSQHPITPAAAYALGEMHETGKSVLPPKDPAAKSLARAWYARALAGGYRPAEEKLKNLD</sequence>
<dbReference type="PANTHER" id="PTHR11102:SF160">
    <property type="entry name" value="ERAD-ASSOCIATED E3 UBIQUITIN-PROTEIN LIGASE COMPONENT HRD3"/>
    <property type="match status" value="1"/>
</dbReference>
<dbReference type="KEGG" id="ckh:LVJ77_06605"/>
<dbReference type="Gene3D" id="1.25.40.10">
    <property type="entry name" value="Tetratricopeptide repeat domain"/>
    <property type="match status" value="2"/>
</dbReference>
<dbReference type="Proteomes" id="UP000831534">
    <property type="component" value="Chromosome"/>
</dbReference>
<dbReference type="SMART" id="SM00671">
    <property type="entry name" value="SEL1"/>
    <property type="match status" value="4"/>
</dbReference>
<dbReference type="SUPFAM" id="SSF81901">
    <property type="entry name" value="HCP-like"/>
    <property type="match status" value="2"/>
</dbReference>